<organism evidence="1 2">
    <name type="scientific">Paenibacillus solani</name>
    <dbReference type="NCBI Taxonomy" id="1705565"/>
    <lineage>
        <taxon>Bacteria</taxon>
        <taxon>Bacillati</taxon>
        <taxon>Bacillota</taxon>
        <taxon>Bacilli</taxon>
        <taxon>Bacillales</taxon>
        <taxon>Paenibacillaceae</taxon>
        <taxon>Paenibacillus</taxon>
    </lineage>
</organism>
<evidence type="ECO:0000313" key="2">
    <source>
        <dbReference type="Proteomes" id="UP000036932"/>
    </source>
</evidence>
<dbReference type="OrthoDB" id="2475070at2"/>
<sequence>MIQNIRNKTWLCTFLLTIILAGVCIFVSADFAQAQGKSMPVEKLKKISRLSFILRDAYQNSYTVYIFAQDEKSSTLTEKDNWTGNKPGDKHYTGTYKAALVKKGASYGTIQSVNLDLHSVTMPQKWHYTVQSKEKGTPDILMITEWGTSNFNLAKPFIIRSGSLMPVKFVNHNGKKMDDYYPAGRGDGVRMLSDARVQFKFYNNAVTKYAVNTFKLNVNKLELRLADTRYMDYNHPSWPNSGMGDRAYLESLKAAAKKGTLPDQPGIKLGMTHKSLQSTLKKAKLRENGEWGAFYVYPNYAIGFDYYLHELDSNARVMVFNLFAEKRNLYPSTVKLWLGKPNDEYLNEADGVYDMIYNFGSGKLSFHYEEEDGQIFLATIYR</sequence>
<comment type="caution">
    <text evidence="1">The sequence shown here is derived from an EMBL/GenBank/DDBJ whole genome shotgun (WGS) entry which is preliminary data.</text>
</comment>
<dbReference type="AlphaFoldDB" id="A0A0M1P4S1"/>
<evidence type="ECO:0000313" key="1">
    <source>
        <dbReference type="EMBL" id="KOR89387.1"/>
    </source>
</evidence>
<dbReference type="Proteomes" id="UP000036932">
    <property type="component" value="Unassembled WGS sequence"/>
</dbReference>
<dbReference type="PATRIC" id="fig|1705565.3.peg.3922"/>
<proteinExistence type="predicted"/>
<name>A0A0M1P4S1_9BACL</name>
<reference evidence="2" key="1">
    <citation type="submission" date="2015-08" db="EMBL/GenBank/DDBJ databases">
        <title>Genome sequencing project for genomic taxonomy and phylogenomics of Bacillus-like bacteria.</title>
        <authorList>
            <person name="Liu B."/>
            <person name="Wang J."/>
            <person name="Zhu Y."/>
            <person name="Liu G."/>
            <person name="Chen Q."/>
            <person name="Chen Z."/>
            <person name="Lan J."/>
            <person name="Che J."/>
            <person name="Ge C."/>
            <person name="Shi H."/>
            <person name="Pan Z."/>
            <person name="Liu X."/>
        </authorList>
    </citation>
    <scope>NUCLEOTIDE SEQUENCE [LARGE SCALE GENOMIC DNA]</scope>
    <source>
        <strain evidence="2">FJAT-22460</strain>
    </source>
</reference>
<gene>
    <name evidence="1" type="ORF">AM231_09705</name>
</gene>
<keyword evidence="2" id="KW-1185">Reference proteome</keyword>
<dbReference type="EMBL" id="LIUT01000001">
    <property type="protein sequence ID" value="KOR89387.1"/>
    <property type="molecule type" value="Genomic_DNA"/>
</dbReference>
<dbReference type="RefSeq" id="WP_054402430.1">
    <property type="nucleotide sequence ID" value="NZ_LIUT01000001.1"/>
</dbReference>
<protein>
    <recommendedName>
        <fullName evidence="3">DUF4309 domain-containing protein</fullName>
    </recommendedName>
</protein>
<accession>A0A0M1P4S1</accession>
<evidence type="ECO:0008006" key="3">
    <source>
        <dbReference type="Google" id="ProtNLM"/>
    </source>
</evidence>